<accession>A0A1D7SB31</accession>
<keyword evidence="2" id="KW-0255">Endonuclease</keyword>
<evidence type="ECO:0000313" key="4">
    <source>
        <dbReference type="EMBL" id="AOO10198.1"/>
    </source>
</evidence>
<organism evidence="7 14">
    <name type="scientific">Synechococcus phage S-RIM8</name>
    <dbReference type="NCBI Taxonomy" id="756278"/>
    <lineage>
        <taxon>Viruses</taxon>
        <taxon>Duplodnaviria</taxon>
        <taxon>Heunggongvirae</taxon>
        <taxon>Uroviricota</taxon>
        <taxon>Caudoviricetes</taxon>
        <taxon>Pantevenvirales</taxon>
        <taxon>Kyanoviridae</taxon>
        <taxon>Neptunevirus</taxon>
        <taxon>Neptunevirus srim18</taxon>
    </lineage>
</organism>
<protein>
    <submittedName>
        <fullName evidence="7">Uncharacterized protein</fullName>
    </submittedName>
</protein>
<dbReference type="GO" id="GO:0004519">
    <property type="term" value="F:endonuclease activity"/>
    <property type="evidence" value="ECO:0007669"/>
    <property type="project" value="UniProtKB-KW"/>
</dbReference>
<evidence type="ECO:0000313" key="8">
    <source>
        <dbReference type="EMBL" id="AOO11306.1"/>
    </source>
</evidence>
<evidence type="ECO:0000256" key="1">
    <source>
        <dbReference type="ARBA" id="ARBA00022722"/>
    </source>
</evidence>
<dbReference type="Proteomes" id="UP000301260">
    <property type="component" value="Segment"/>
</dbReference>
<reference evidence="13 14" key="1">
    <citation type="journal article" date="2016" name="Environ. Microbiol.">
        <title>Genomic diversification of marine cyanophages into stable ecotypes.</title>
        <authorList>
            <person name="Marston M.F."/>
            <person name="Martiny J.B."/>
        </authorList>
    </citation>
    <scope>NUCLEOTIDE SEQUENCE [LARGE SCALE GENOMIC DNA]</scope>
    <source>
        <strain evidence="4">RW_01_0212_WH8101</strain>
        <strain evidence="5">RW_03_0807_WH8101</strain>
        <strain evidence="6">RW_06_0613</strain>
        <strain evidence="7">RW_08_0711</strain>
        <strain evidence="8">RW_25_1112</strain>
    </source>
</reference>
<dbReference type="EMBL" id="MK493322">
    <property type="protein sequence ID" value="QBQ75158.1"/>
    <property type="molecule type" value="Genomic_DNA"/>
</dbReference>
<proteinExistence type="predicted"/>
<dbReference type="Proteomes" id="UP000299832">
    <property type="component" value="Genome"/>
</dbReference>
<dbReference type="EMBL" id="MK493325">
    <property type="protein sequence ID" value="QBQ75821.1"/>
    <property type="molecule type" value="Genomic_DNA"/>
</dbReference>
<evidence type="ECO:0000313" key="12">
    <source>
        <dbReference type="EMBL" id="QBQ75821.1"/>
    </source>
</evidence>
<dbReference type="Proteomes" id="UP000224174">
    <property type="component" value="Segment"/>
</dbReference>
<evidence type="ECO:0000313" key="13">
    <source>
        <dbReference type="Proteomes" id="UP000222384"/>
    </source>
</evidence>
<dbReference type="EMBL" id="KX349288">
    <property type="protein sequence ID" value="AOO10860.1"/>
    <property type="molecule type" value="Genomic_DNA"/>
</dbReference>
<dbReference type="Proteomes" id="UP000223306">
    <property type="component" value="Segment"/>
</dbReference>
<dbReference type="EMBL" id="KX349286">
    <property type="protein sequence ID" value="AOO10421.1"/>
    <property type="molecule type" value="Genomic_DNA"/>
</dbReference>
<dbReference type="SUPFAM" id="SSF52980">
    <property type="entry name" value="Restriction endonuclease-like"/>
    <property type="match status" value="1"/>
</dbReference>
<keyword evidence="1" id="KW-0540">Nuclease</keyword>
<evidence type="ECO:0000313" key="5">
    <source>
        <dbReference type="EMBL" id="AOO10421.1"/>
    </source>
</evidence>
<evidence type="ECO:0000313" key="7">
    <source>
        <dbReference type="EMBL" id="AOO10860.1"/>
    </source>
</evidence>
<dbReference type="Proteomes" id="UP000225361">
    <property type="component" value="Segment"/>
</dbReference>
<dbReference type="Proteomes" id="UP000222384">
    <property type="component" value="Genome"/>
</dbReference>
<sequence length="198" mass="22267">MKLSTAQVEEKLNTFDYTQLPKPGKNKGDRGQLFETALGIENGSDLNDLIDGELKSFTLTEPIAVTMLQHCLTQIIDDTVEFEDSKVYEKLKQTIYVAFDRAGNFLKSKTINEANSPEHYQELAEDYGYIAAQIKAAYATGTELHTINGPNNLLQIRTKANKRPDGTYKPLTYNGQQLKDKAMAFYLLGKFGREIVTM</sequence>
<gene>
    <name evidence="9" type="ORF">RW010115_051</name>
    <name evidence="4" type="ORF">RW01021201_050</name>
    <name evidence="10" type="ORF">RW030617_050</name>
    <name evidence="5" type="ORF">RW03080701_052</name>
    <name evidence="6" type="ORF">RW060613_051</name>
    <name evidence="7" type="ORF">RW080711_051</name>
    <name evidence="11" type="ORF">RW220214_051</name>
    <name evidence="8" type="ORF">RW251112_051</name>
    <name evidence="12" type="ORF">RW620316_051</name>
</gene>
<evidence type="ECO:0000256" key="2">
    <source>
        <dbReference type="ARBA" id="ARBA00022759"/>
    </source>
</evidence>
<dbReference type="EMBL" id="MK493323">
    <property type="protein sequence ID" value="QBQ75378.1"/>
    <property type="molecule type" value="Genomic_DNA"/>
</dbReference>
<keyword evidence="3" id="KW-0378">Hydrolase</keyword>
<dbReference type="EMBL" id="KX349290">
    <property type="protein sequence ID" value="AOO11306.1"/>
    <property type="molecule type" value="Genomic_DNA"/>
</dbReference>
<evidence type="ECO:0000313" key="11">
    <source>
        <dbReference type="EMBL" id="QBQ75601.1"/>
    </source>
</evidence>
<dbReference type="EMBL" id="KX349287">
    <property type="protein sequence ID" value="AOO10639.1"/>
    <property type="molecule type" value="Genomic_DNA"/>
</dbReference>
<dbReference type="GO" id="GO:0016787">
    <property type="term" value="F:hydrolase activity"/>
    <property type="evidence" value="ECO:0007669"/>
    <property type="project" value="UniProtKB-KW"/>
</dbReference>
<evidence type="ECO:0000313" key="15">
    <source>
        <dbReference type="Proteomes" id="UP000299832"/>
    </source>
</evidence>
<evidence type="ECO:0000313" key="16">
    <source>
        <dbReference type="Proteomes" id="UP000301260"/>
    </source>
</evidence>
<dbReference type="InterPro" id="IPR037057">
    <property type="entry name" value="DNA_rep_MutH/T2_RE_sf"/>
</dbReference>
<evidence type="ECO:0000313" key="9">
    <source>
        <dbReference type="EMBL" id="QBQ75158.1"/>
    </source>
</evidence>
<name>A0A1D7SB31_9CAUD</name>
<reference evidence="15 16" key="2">
    <citation type="submission" date="2019-02" db="EMBL/GenBank/DDBJ databases">
        <title>Diversity in Cyanophage Genomes from Southern New England Coastal Waters.</title>
        <authorList>
            <person name="Marston M.F."/>
        </authorList>
    </citation>
    <scope>NUCLEOTIDE SEQUENCE [LARGE SCALE GENOMIC DNA]</scope>
    <source>
        <strain evidence="9">RW_01_0115_WH8101</strain>
        <strain evidence="10">RW_03_0617</strain>
        <strain evidence="11">RW_22_0214</strain>
        <strain evidence="12">RW_62_0316</strain>
    </source>
</reference>
<dbReference type="Proteomes" id="UP000304735">
    <property type="component" value="Segment"/>
</dbReference>
<dbReference type="EMBL" id="KX349285">
    <property type="protein sequence ID" value="AOO10198.1"/>
    <property type="molecule type" value="Genomic_DNA"/>
</dbReference>
<dbReference type="Gene3D" id="3.40.600.10">
    <property type="entry name" value="DNA mismatch repair MutH/Restriction endonuclease, type II"/>
    <property type="match status" value="1"/>
</dbReference>
<dbReference type="InterPro" id="IPR011335">
    <property type="entry name" value="Restrct_endonuc-II-like"/>
</dbReference>
<evidence type="ECO:0000313" key="10">
    <source>
        <dbReference type="EMBL" id="QBQ75378.1"/>
    </source>
</evidence>
<dbReference type="EMBL" id="MK493324">
    <property type="protein sequence ID" value="QBQ75601.1"/>
    <property type="molecule type" value="Genomic_DNA"/>
</dbReference>
<dbReference type="Proteomes" id="UP000301580">
    <property type="component" value="Segment"/>
</dbReference>
<dbReference type="GO" id="GO:0003677">
    <property type="term" value="F:DNA binding"/>
    <property type="evidence" value="ECO:0007669"/>
    <property type="project" value="InterPro"/>
</dbReference>
<evidence type="ECO:0000313" key="14">
    <source>
        <dbReference type="Proteomes" id="UP000223306"/>
    </source>
</evidence>
<dbReference type="Proteomes" id="UP000224173">
    <property type="component" value="Segment"/>
</dbReference>
<evidence type="ECO:0000256" key="3">
    <source>
        <dbReference type="ARBA" id="ARBA00022801"/>
    </source>
</evidence>
<evidence type="ECO:0000313" key="6">
    <source>
        <dbReference type="EMBL" id="AOO10639.1"/>
    </source>
</evidence>